<dbReference type="InterPro" id="IPR020084">
    <property type="entry name" value="NUDIX_hydrolase_CS"/>
</dbReference>
<evidence type="ECO:0000256" key="4">
    <source>
        <dbReference type="ARBA" id="ARBA00022842"/>
    </source>
</evidence>
<dbReference type="EMBL" id="LAZR01000114">
    <property type="protein sequence ID" value="KKN89910.1"/>
    <property type="molecule type" value="Genomic_DNA"/>
</dbReference>
<accession>A0A0F9U9M2</accession>
<dbReference type="InterPro" id="IPR015797">
    <property type="entry name" value="NUDIX_hydrolase-like_dom_sf"/>
</dbReference>
<reference evidence="6" key="1">
    <citation type="journal article" date="2015" name="Nature">
        <title>Complex archaea that bridge the gap between prokaryotes and eukaryotes.</title>
        <authorList>
            <person name="Spang A."/>
            <person name="Saw J.H."/>
            <person name="Jorgensen S.L."/>
            <person name="Zaremba-Niedzwiedzka K."/>
            <person name="Martijn J."/>
            <person name="Lind A.E."/>
            <person name="van Eijk R."/>
            <person name="Schleper C."/>
            <person name="Guy L."/>
            <person name="Ettema T.J."/>
        </authorList>
    </citation>
    <scope>NUCLEOTIDE SEQUENCE</scope>
</reference>
<evidence type="ECO:0000256" key="1">
    <source>
        <dbReference type="ARBA" id="ARBA00001946"/>
    </source>
</evidence>
<dbReference type="GO" id="GO:0016817">
    <property type="term" value="F:hydrolase activity, acting on acid anhydrides"/>
    <property type="evidence" value="ECO:0007669"/>
    <property type="project" value="InterPro"/>
</dbReference>
<keyword evidence="3" id="KW-0378">Hydrolase</keyword>
<dbReference type="InterPro" id="IPR000086">
    <property type="entry name" value="NUDIX_hydrolase_dom"/>
</dbReference>
<dbReference type="PIRSF" id="PIRSF017340">
    <property type="entry name" value="Nudix_hydro"/>
    <property type="match status" value="1"/>
</dbReference>
<dbReference type="Gene3D" id="3.90.79.10">
    <property type="entry name" value="Nucleoside Triphosphate Pyrophosphohydrolase"/>
    <property type="match status" value="1"/>
</dbReference>
<dbReference type="PANTHER" id="PTHR10885">
    <property type="entry name" value="ISOPENTENYL-DIPHOSPHATE DELTA-ISOMERASE"/>
    <property type="match status" value="1"/>
</dbReference>
<evidence type="ECO:0000256" key="2">
    <source>
        <dbReference type="ARBA" id="ARBA00022723"/>
    </source>
</evidence>
<comment type="cofactor">
    <cofactor evidence="1">
        <name>Mg(2+)</name>
        <dbReference type="ChEBI" id="CHEBI:18420"/>
    </cofactor>
</comment>
<keyword evidence="4" id="KW-0460">Magnesium</keyword>
<keyword evidence="2" id="KW-0479">Metal-binding</keyword>
<organism evidence="6">
    <name type="scientific">marine sediment metagenome</name>
    <dbReference type="NCBI Taxonomy" id="412755"/>
    <lineage>
        <taxon>unclassified sequences</taxon>
        <taxon>metagenomes</taxon>
        <taxon>ecological metagenomes</taxon>
    </lineage>
</organism>
<dbReference type="GO" id="GO:0046872">
    <property type="term" value="F:metal ion binding"/>
    <property type="evidence" value="ECO:0007669"/>
    <property type="project" value="UniProtKB-KW"/>
</dbReference>
<feature type="domain" description="Nudix hydrolase" evidence="5">
    <location>
        <begin position="41"/>
        <end position="169"/>
    </location>
</feature>
<gene>
    <name evidence="6" type="ORF">LCGC14_0232870</name>
</gene>
<name>A0A0F9U9M2_9ZZZZ</name>
<dbReference type="AlphaFoldDB" id="A0A0F9U9M2"/>
<dbReference type="NCBIfam" id="NF011922">
    <property type="entry name" value="PRK15393.1"/>
    <property type="match status" value="1"/>
</dbReference>
<dbReference type="PROSITE" id="PS00893">
    <property type="entry name" value="NUDIX_BOX"/>
    <property type="match status" value="1"/>
</dbReference>
<evidence type="ECO:0000313" key="6">
    <source>
        <dbReference type="EMBL" id="KKN89910.1"/>
    </source>
</evidence>
<dbReference type="Pfam" id="PF00293">
    <property type="entry name" value="NUDIX"/>
    <property type="match status" value="1"/>
</dbReference>
<comment type="caution">
    <text evidence="6">The sequence shown here is derived from an EMBL/GenBank/DDBJ whole genome shotgun (WGS) entry which is preliminary data.</text>
</comment>
<dbReference type="PANTHER" id="PTHR10885:SF0">
    <property type="entry name" value="ISOPENTENYL-DIPHOSPHATE DELTA-ISOMERASE"/>
    <property type="match status" value="1"/>
</dbReference>
<proteinExistence type="predicted"/>
<dbReference type="CDD" id="cd04697">
    <property type="entry name" value="NUDIX_Hydrolase"/>
    <property type="match status" value="1"/>
</dbReference>
<evidence type="ECO:0000256" key="3">
    <source>
        <dbReference type="ARBA" id="ARBA00022801"/>
    </source>
</evidence>
<dbReference type="SUPFAM" id="SSF55811">
    <property type="entry name" value="Nudix"/>
    <property type="match status" value="1"/>
</dbReference>
<evidence type="ECO:0000259" key="5">
    <source>
        <dbReference type="PROSITE" id="PS51462"/>
    </source>
</evidence>
<sequence>MDHQAITDYLAASAAERVFSVDDSNHPLGTVSREQVRRERLITRCTYVFVFDTEGRLCVHQRTFHKRLYPGYWDVAAGGLVGAGESYLEGATRELEEELGVKGVPLREHFRFYYNARESRLWGGVFSCVWDGPIQMQPEEVMAVRWVDPRSPWQQSKEFYSPDSLLALELLMSPVIPD</sequence>
<protein>
    <recommendedName>
        <fullName evidence="5">Nudix hydrolase domain-containing protein</fullName>
    </recommendedName>
</protein>
<dbReference type="InterPro" id="IPR024195">
    <property type="entry name" value="NUDIX_hydrolase_YfcD_pred"/>
</dbReference>
<dbReference type="PROSITE" id="PS51462">
    <property type="entry name" value="NUDIX"/>
    <property type="match status" value="1"/>
</dbReference>